<comment type="caution">
    <text evidence="1">The sequence shown here is derived from an EMBL/GenBank/DDBJ whole genome shotgun (WGS) entry which is preliminary data.</text>
</comment>
<evidence type="ECO:0000313" key="1">
    <source>
        <dbReference type="EMBL" id="MFB0833559.1"/>
    </source>
</evidence>
<organism evidence="1 2">
    <name type="scientific">Arthrobacter halodurans</name>
    <dbReference type="NCBI Taxonomy" id="516699"/>
    <lineage>
        <taxon>Bacteria</taxon>
        <taxon>Bacillati</taxon>
        <taxon>Actinomycetota</taxon>
        <taxon>Actinomycetes</taxon>
        <taxon>Micrococcales</taxon>
        <taxon>Micrococcaceae</taxon>
        <taxon>Arthrobacter</taxon>
    </lineage>
</organism>
<dbReference type="Pfam" id="PF03013">
    <property type="entry name" value="Pyr_excise"/>
    <property type="match status" value="1"/>
</dbReference>
<name>A0ABV4UK85_9MICC</name>
<accession>A0ABV4UK85</accession>
<dbReference type="RefSeq" id="WP_373970728.1">
    <property type="nucleotide sequence ID" value="NZ_JBHDLJ010000002.1"/>
</dbReference>
<reference evidence="1 2" key="1">
    <citation type="submission" date="2024-09" db="EMBL/GenBank/DDBJ databases">
        <authorList>
            <person name="Salinas-Garcia M.A."/>
            <person name="Prieme A."/>
        </authorList>
    </citation>
    <scope>NUCLEOTIDE SEQUENCE [LARGE SCALE GENOMIC DNA]</scope>
    <source>
        <strain evidence="1 2">DSM 21081</strain>
    </source>
</reference>
<evidence type="ECO:0000313" key="2">
    <source>
        <dbReference type="Proteomes" id="UP001575652"/>
    </source>
</evidence>
<protein>
    <submittedName>
        <fullName evidence="1">Pyrimidine dimer DNA glycosylase/endonuclease V</fullName>
    </submittedName>
</protein>
<dbReference type="EMBL" id="JBHDLJ010000002">
    <property type="protein sequence ID" value="MFB0833559.1"/>
    <property type="molecule type" value="Genomic_DNA"/>
</dbReference>
<dbReference type="InterPro" id="IPR004260">
    <property type="entry name" value="Pyr-dimer_DNA_glycosylase"/>
</dbReference>
<dbReference type="Proteomes" id="UP001575652">
    <property type="component" value="Unassembled WGS sequence"/>
</dbReference>
<gene>
    <name evidence="1" type="ORF">ACETWP_03080</name>
</gene>
<proteinExistence type="predicted"/>
<sequence>MRIWSLHPRYLDAKGLVACWRETLLAQKVLQGGTAGYRNHPQLRRFRAAPDPVAAIGAYLDAVEREAAARGYGFNRALIVAPPQRGAGDPPGIAVPVLDVTRGQLAYEAGHLAAKLAVRDPARLPALAAGPPAPHPLFRAVDGPVEEWEIVG</sequence>
<keyword evidence="2" id="KW-1185">Reference proteome</keyword>